<dbReference type="Proteomes" id="UP000029084">
    <property type="component" value="Chromosome"/>
</dbReference>
<dbReference type="Proteomes" id="UP000056255">
    <property type="component" value="Chromosome"/>
</dbReference>
<name>A0A088E385_9CREN</name>
<evidence type="ECO:0000313" key="18">
    <source>
        <dbReference type="Proteomes" id="UP000062398"/>
    </source>
</evidence>
<dbReference type="AlphaFoldDB" id="A0A088E385"/>
<evidence type="ECO:0000313" key="19">
    <source>
        <dbReference type="Proteomes" id="UP000062475"/>
    </source>
</evidence>
<dbReference type="InterPro" id="IPR013845">
    <property type="entry name" value="Ribosomal_eS4_central_region"/>
</dbReference>
<dbReference type="Pfam" id="PF08071">
    <property type="entry name" value="RS4NT"/>
    <property type="match status" value="1"/>
</dbReference>
<dbReference type="InterPro" id="IPR002942">
    <property type="entry name" value="S4_RNA-bd"/>
</dbReference>
<dbReference type="Gene3D" id="2.30.30.30">
    <property type="match status" value="1"/>
</dbReference>
<dbReference type="PIRSF" id="PIRSF002116">
    <property type="entry name" value="Ribosomal_S4"/>
    <property type="match status" value="1"/>
</dbReference>
<keyword evidence="3 7" id="KW-0694">RNA-binding</keyword>
<dbReference type="Pfam" id="PF01479">
    <property type="entry name" value="S4"/>
    <property type="match status" value="1"/>
</dbReference>
<keyword evidence="5 7" id="KW-0687">Ribonucleoprotein</keyword>
<dbReference type="Gene3D" id="2.40.50.740">
    <property type="match status" value="1"/>
</dbReference>
<gene>
    <name evidence="7" type="primary">rps4e</name>
    <name evidence="9" type="ORF">HA72_0103</name>
    <name evidence="10" type="ORF">MsedA_0108</name>
    <name evidence="11" type="ORF">MsedB_0108</name>
    <name evidence="12" type="ORF">MsedC_0107</name>
    <name evidence="13" type="ORF">MsedD_0108</name>
    <name evidence="14" type="ORF">MsedE_0108</name>
</gene>
<evidence type="ECO:0000256" key="2">
    <source>
        <dbReference type="ARBA" id="ARBA00022730"/>
    </source>
</evidence>
<evidence type="ECO:0000259" key="8">
    <source>
        <dbReference type="SMART" id="SM00363"/>
    </source>
</evidence>
<dbReference type="EMBL" id="CP008822">
    <property type="protein sequence ID" value="AIM26267.1"/>
    <property type="molecule type" value="Genomic_DNA"/>
</dbReference>
<protein>
    <recommendedName>
        <fullName evidence="6 7">Small ribosomal subunit protein eS4</fullName>
    </recommendedName>
</protein>
<dbReference type="GO" id="GO:0006412">
    <property type="term" value="P:translation"/>
    <property type="evidence" value="ECO:0007669"/>
    <property type="project" value="UniProtKB-UniRule"/>
</dbReference>
<dbReference type="OMA" id="GHIQLNL"/>
<feature type="domain" description="RNA-binding S4" evidence="8">
    <location>
        <begin position="41"/>
        <end position="102"/>
    </location>
</feature>
<dbReference type="Proteomes" id="UP000062398">
    <property type="component" value="Chromosome"/>
</dbReference>
<reference evidence="17 18" key="2">
    <citation type="journal article" date="2015" name="Genome Announc.">
        <title>Complete Genome Sequences of Evolved Arsenate-Resistant Metallosphaera sedula Strains.</title>
        <authorList>
            <person name="Ai C."/>
            <person name="McCarthy S."/>
            <person name="Schackwitz W."/>
            <person name="Martin J."/>
            <person name="Lipzen A."/>
            <person name="Blum P."/>
        </authorList>
    </citation>
    <scope>NUCLEOTIDE SEQUENCE [LARGE SCALE GENOMIC DNA]</scope>
    <source>
        <strain evidence="12 18">ARS120-1</strain>
        <strain evidence="13 17">ARS120-2</strain>
        <strain evidence="10 20">ARS50-1</strain>
        <strain evidence="11 19">ARS50-2</strain>
    </source>
</reference>
<evidence type="ECO:0000313" key="11">
    <source>
        <dbReference type="EMBL" id="AKV75526.1"/>
    </source>
</evidence>
<dbReference type="InterPro" id="IPR038237">
    <property type="entry name" value="Ribosomal_eS4_central_sf"/>
</dbReference>
<evidence type="ECO:0000313" key="10">
    <source>
        <dbReference type="EMBL" id="AKV73282.1"/>
    </source>
</evidence>
<evidence type="ECO:0000313" key="17">
    <source>
        <dbReference type="Proteomes" id="UP000061362"/>
    </source>
</evidence>
<dbReference type="Proteomes" id="UP000061362">
    <property type="component" value="Chromosome"/>
</dbReference>
<dbReference type="EMBL" id="CP012176">
    <property type="protein sequence ID" value="AKV82261.1"/>
    <property type="molecule type" value="Genomic_DNA"/>
</dbReference>
<accession>A0A088E385</accession>
<dbReference type="CDD" id="cd06087">
    <property type="entry name" value="KOW_RPS4"/>
    <property type="match status" value="1"/>
</dbReference>
<dbReference type="GeneID" id="97614884"/>
<evidence type="ECO:0000256" key="6">
    <source>
        <dbReference type="ARBA" id="ARBA00035272"/>
    </source>
</evidence>
<evidence type="ECO:0000256" key="4">
    <source>
        <dbReference type="ARBA" id="ARBA00022980"/>
    </source>
</evidence>
<reference evidence="14 16" key="3">
    <citation type="submission" date="2015-07" db="EMBL/GenBank/DDBJ databases">
        <title>Physiological, transcriptional responses and genome re-sequencing of acid resistant extremely thermoacidophilic Metallosphaera sedula SARC-M1.</title>
        <authorList>
            <person name="Ai C."/>
            <person name="McCarthy S."/>
            <person name="Eckrich V."/>
            <person name="Rudrappa D."/>
            <person name="Qiu G."/>
            <person name="Blum P."/>
        </authorList>
    </citation>
    <scope>NUCLEOTIDE SEQUENCE [LARGE SCALE GENOMIC DNA]</scope>
    <source>
        <strain evidence="14 16">SARC-M1</strain>
    </source>
</reference>
<dbReference type="EMBL" id="CP012173">
    <property type="protein sequence ID" value="AKV75526.1"/>
    <property type="molecule type" value="Genomic_DNA"/>
</dbReference>
<reference evidence="9 15" key="1">
    <citation type="journal article" date="2014" name="J. Bacteriol.">
        <title>Role of an Archaeal PitA Transporter in the Copper and Arsenic Resistance of Metallosphaera sedula, an Extreme Thermoacidophile.</title>
        <authorList>
            <person name="McCarthy S."/>
            <person name="Ai C."/>
            <person name="Wheaton G."/>
            <person name="Tevatia R."/>
            <person name="Eckrich V."/>
            <person name="Kelly R."/>
            <person name="Blum P."/>
        </authorList>
    </citation>
    <scope>NUCLEOTIDE SEQUENCE [LARGE SCALE GENOMIC DNA]</scope>
    <source>
        <strain evidence="9 15">CuR1</strain>
    </source>
</reference>
<dbReference type="OrthoDB" id="372073at2157"/>
<dbReference type="InterPro" id="IPR036986">
    <property type="entry name" value="S4_RNA-bd_sf"/>
</dbReference>
<keyword evidence="4 7" id="KW-0689">Ribosomal protein</keyword>
<dbReference type="Gene3D" id="3.10.290.10">
    <property type="entry name" value="RNA-binding S4 domain"/>
    <property type="match status" value="1"/>
</dbReference>
<evidence type="ECO:0000256" key="5">
    <source>
        <dbReference type="ARBA" id="ARBA00023274"/>
    </source>
</evidence>
<dbReference type="EMBL" id="CP012174">
    <property type="protein sequence ID" value="AKV77772.1"/>
    <property type="molecule type" value="Genomic_DNA"/>
</dbReference>
<dbReference type="PANTHER" id="PTHR11581:SF0">
    <property type="entry name" value="SMALL RIBOSOMAL SUBUNIT PROTEIN ES4"/>
    <property type="match status" value="1"/>
</dbReference>
<proteinExistence type="inferred from homology"/>
<dbReference type="Proteomes" id="UP000068832">
    <property type="component" value="Chromosome"/>
</dbReference>
<dbReference type="EMBL" id="CP012175">
    <property type="protein sequence ID" value="AKV80017.1"/>
    <property type="molecule type" value="Genomic_DNA"/>
</dbReference>
<dbReference type="InterPro" id="IPR014722">
    <property type="entry name" value="Rib_uL2_dom2"/>
</dbReference>
<evidence type="ECO:0000313" key="9">
    <source>
        <dbReference type="EMBL" id="AIM26267.1"/>
    </source>
</evidence>
<dbReference type="NCBIfam" id="NF003312">
    <property type="entry name" value="PRK04313.1"/>
    <property type="match status" value="1"/>
</dbReference>
<organism evidence="9 15">
    <name type="scientific">Metallosphaera sedula</name>
    <dbReference type="NCBI Taxonomy" id="43687"/>
    <lineage>
        <taxon>Archaea</taxon>
        <taxon>Thermoproteota</taxon>
        <taxon>Thermoprotei</taxon>
        <taxon>Sulfolobales</taxon>
        <taxon>Sulfolobaceae</taxon>
        <taxon>Metallosphaera</taxon>
    </lineage>
</organism>
<dbReference type="RefSeq" id="WP_011921249.1">
    <property type="nucleotide sequence ID" value="NZ_AP019770.1"/>
</dbReference>
<dbReference type="InterPro" id="IPR041982">
    <property type="entry name" value="Ribosomal_eS4_KOW"/>
</dbReference>
<dbReference type="CDD" id="cd00165">
    <property type="entry name" value="S4"/>
    <property type="match status" value="1"/>
</dbReference>
<dbReference type="PANTHER" id="PTHR11581">
    <property type="entry name" value="30S/40S RIBOSOMAL PROTEIN S4"/>
    <property type="match status" value="1"/>
</dbReference>
<dbReference type="Proteomes" id="UP000062475">
    <property type="component" value="Chromosome"/>
</dbReference>
<dbReference type="InterPro" id="IPR000876">
    <property type="entry name" value="Ribosomal_eS4"/>
</dbReference>
<evidence type="ECO:0000313" key="15">
    <source>
        <dbReference type="Proteomes" id="UP000029084"/>
    </source>
</evidence>
<dbReference type="GO" id="GO:0003735">
    <property type="term" value="F:structural constituent of ribosome"/>
    <property type="evidence" value="ECO:0007669"/>
    <property type="project" value="InterPro"/>
</dbReference>
<keyword evidence="2" id="KW-0699">rRNA-binding</keyword>
<evidence type="ECO:0000313" key="20">
    <source>
        <dbReference type="Proteomes" id="UP000068832"/>
    </source>
</evidence>
<evidence type="ECO:0000313" key="14">
    <source>
        <dbReference type="EMBL" id="AKV82261.1"/>
    </source>
</evidence>
<dbReference type="GO" id="GO:0022627">
    <property type="term" value="C:cytosolic small ribosomal subunit"/>
    <property type="evidence" value="ECO:0007669"/>
    <property type="project" value="TreeGrafter"/>
</dbReference>
<evidence type="ECO:0000313" key="12">
    <source>
        <dbReference type="EMBL" id="AKV77772.1"/>
    </source>
</evidence>
<evidence type="ECO:0000256" key="7">
    <source>
        <dbReference type="HAMAP-Rule" id="MF_00485"/>
    </source>
</evidence>
<sequence length="241" mass="27295">MTHITRLEAPWFLRASKKEYKWTVRASPGPHPLGKSIPLGLLLRDYLAFTSSLKESKKIISDGKVLVDGRVRRDYKYPVGLMDVIAIPHADLYLRIVPDRARLLKPVKISEEESKFKLVRLLNKTLVKGGLLQFNLEDGRNLLISKESTEMFKLPTLTTLKISIPNQEILGVYGFKENVYVMAVGGKNAGIIGQLKRIQTSPYKTRRYSIVVIRSPDGSEYETNLENAMVIGEEKPEVKVE</sequence>
<dbReference type="FunFam" id="3.10.290.10:FF:000002">
    <property type="entry name" value="40S ribosomal protein S4"/>
    <property type="match status" value="1"/>
</dbReference>
<dbReference type="SMR" id="A0A088E385"/>
<evidence type="ECO:0000256" key="3">
    <source>
        <dbReference type="ARBA" id="ARBA00022884"/>
    </source>
</evidence>
<dbReference type="GO" id="GO:0019843">
    <property type="term" value="F:rRNA binding"/>
    <property type="evidence" value="ECO:0007669"/>
    <property type="project" value="UniProtKB-KW"/>
</dbReference>
<dbReference type="EMBL" id="CP012172">
    <property type="protein sequence ID" value="AKV73282.1"/>
    <property type="molecule type" value="Genomic_DNA"/>
</dbReference>
<evidence type="ECO:0000256" key="1">
    <source>
        <dbReference type="ARBA" id="ARBA00007500"/>
    </source>
</evidence>
<dbReference type="PATRIC" id="fig|43687.5.peg.105"/>
<dbReference type="SMART" id="SM00363">
    <property type="entry name" value="S4"/>
    <property type="match status" value="1"/>
</dbReference>
<comment type="similarity">
    <text evidence="1 7">Belongs to the eukaryotic ribosomal protein eS4 family.</text>
</comment>
<dbReference type="SUPFAM" id="SSF55174">
    <property type="entry name" value="Alpha-L RNA-binding motif"/>
    <property type="match status" value="1"/>
</dbReference>
<dbReference type="InterPro" id="IPR013843">
    <property type="entry name" value="Ribosomal_eS4_N"/>
</dbReference>
<dbReference type="Pfam" id="PF00900">
    <property type="entry name" value="Ribosomal_S4e"/>
    <property type="match status" value="1"/>
</dbReference>
<evidence type="ECO:0000313" key="13">
    <source>
        <dbReference type="EMBL" id="AKV80017.1"/>
    </source>
</evidence>
<dbReference type="HAMAP" id="MF_00485">
    <property type="entry name" value="Ribosomal_eS4"/>
    <property type="match status" value="1"/>
</dbReference>
<evidence type="ECO:0000313" key="16">
    <source>
        <dbReference type="Proteomes" id="UP000056255"/>
    </source>
</evidence>
<dbReference type="PROSITE" id="PS50889">
    <property type="entry name" value="S4"/>
    <property type="match status" value="1"/>
</dbReference>